<comment type="similarity">
    <text evidence="6">Belongs to the PRP39 family.</text>
</comment>
<dbReference type="FunFam" id="1.25.40.10:FF:000064">
    <property type="entry name" value="Putative pre-mrna-processing factor 39"/>
    <property type="match status" value="1"/>
</dbReference>
<evidence type="ECO:0000256" key="2">
    <source>
        <dbReference type="ARBA" id="ARBA00022664"/>
    </source>
</evidence>
<gene>
    <name evidence="7" type="ORF">B0T26DRAFT_756839</name>
</gene>
<dbReference type="GeneID" id="85329437"/>
<dbReference type="GO" id="GO:0005685">
    <property type="term" value="C:U1 snRNP"/>
    <property type="evidence" value="ECO:0007669"/>
    <property type="project" value="TreeGrafter"/>
</dbReference>
<sequence>MDIKDESQDESNGFDRFQRELIRRHLADVRAQPDNFEYWEKLVRACEQLDGGINRNSHPWAIEMVRSVYNRFLRKYPLLFGYWKKYAKLEFIIGGTECAELVYERGCASVTNSVDLWMEYCSFKMETCHDAEIVRELFERAADHVGIDFLSHPFWDKWLEYEERLENADKILAILKRVTRIPMHQYARYYKDLRTLAVDRPLQELVPAVELTRYRLEIEAECQAFGLPPKVDLELERDLRAKIAARFYAAFQACEADTNSRWAFEAGIKRPYFHVTELDHAQLATWRKYLDFQEAQGDYAKTVFLYNRCLVSCACYDEFWFRYVRWIGAQKDKEEEVRHIYIRAAQLVPVTRPGIRLQFAYFEESCGRVDIARAIYKAILRKLPESVETTTSWANLERRQIGVEAAVAVYKARIDSTGVDPFAKAALVTEWATLLWKAQGSVVGARRVYQEHEERYADSRQFWQRYMQFEMEQPISSEDHEFHVSLRLMEIIDQILTKSRLSPWIKQEFTQMYMNYVQQRRDKAAMKEFISLDRDIPQSVSRLTRAKFRKDINGLPVGGLDEATRVRAEKRYYNFYELHRDPDPNAEGPAPFY</sequence>
<reference evidence="7" key="1">
    <citation type="submission" date="2023-06" db="EMBL/GenBank/DDBJ databases">
        <title>Genome-scale phylogeny and comparative genomics of the fungal order Sordariales.</title>
        <authorList>
            <consortium name="Lawrence Berkeley National Laboratory"/>
            <person name="Hensen N."/>
            <person name="Bonometti L."/>
            <person name="Westerberg I."/>
            <person name="Brannstrom I.O."/>
            <person name="Guillou S."/>
            <person name="Cros-Aarteil S."/>
            <person name="Calhoun S."/>
            <person name="Haridas S."/>
            <person name="Kuo A."/>
            <person name="Mondo S."/>
            <person name="Pangilinan J."/>
            <person name="Riley R."/>
            <person name="LaButti K."/>
            <person name="Andreopoulos B."/>
            <person name="Lipzen A."/>
            <person name="Chen C."/>
            <person name="Yanf M."/>
            <person name="Daum C."/>
            <person name="Ng V."/>
            <person name="Clum A."/>
            <person name="Steindorff A."/>
            <person name="Ohm R."/>
            <person name="Martin F."/>
            <person name="Silar P."/>
            <person name="Natvig D."/>
            <person name="Lalanne C."/>
            <person name="Gautier V."/>
            <person name="Ament-velasquez S.L."/>
            <person name="Kruys A."/>
            <person name="Hutchinson M.I."/>
            <person name="Powell A.J."/>
            <person name="Barry K."/>
            <person name="Miller A.N."/>
            <person name="Grigoriev I.V."/>
            <person name="Debuchy R."/>
            <person name="Gladieux P."/>
            <person name="Thoren M.H."/>
            <person name="Johannesson H."/>
        </authorList>
    </citation>
    <scope>NUCLEOTIDE SEQUENCE</scope>
    <source>
        <strain evidence="7">SMH2392-1A</strain>
    </source>
</reference>
<dbReference type="InterPro" id="IPR059164">
    <property type="entry name" value="HAT_PRP39_C"/>
</dbReference>
<keyword evidence="2" id="KW-0507">mRNA processing</keyword>
<dbReference type="Proteomes" id="UP001172101">
    <property type="component" value="Unassembled WGS sequence"/>
</dbReference>
<dbReference type="GO" id="GO:0000243">
    <property type="term" value="C:commitment complex"/>
    <property type="evidence" value="ECO:0007669"/>
    <property type="project" value="TreeGrafter"/>
</dbReference>
<dbReference type="GO" id="GO:0030627">
    <property type="term" value="F:pre-mRNA 5'-splice site binding"/>
    <property type="evidence" value="ECO:0007669"/>
    <property type="project" value="TreeGrafter"/>
</dbReference>
<comment type="caution">
    <text evidence="7">The sequence shown here is derived from an EMBL/GenBank/DDBJ whole genome shotgun (WGS) entry which is preliminary data.</text>
</comment>
<dbReference type="EMBL" id="JAUIRO010000008">
    <property type="protein sequence ID" value="KAK0703279.1"/>
    <property type="molecule type" value="Genomic_DNA"/>
</dbReference>
<dbReference type="RefSeq" id="XP_060290138.1">
    <property type="nucleotide sequence ID" value="XM_060446167.1"/>
</dbReference>
<keyword evidence="4" id="KW-0508">mRNA splicing</keyword>
<dbReference type="AlphaFoldDB" id="A0AA40DH38"/>
<comment type="subcellular location">
    <subcellularLocation>
        <location evidence="1">Nucleus</location>
    </subcellularLocation>
</comment>
<dbReference type="Pfam" id="PF23240">
    <property type="entry name" value="HAT_PRP39_N"/>
    <property type="match status" value="1"/>
</dbReference>
<evidence type="ECO:0000256" key="3">
    <source>
        <dbReference type="ARBA" id="ARBA00022737"/>
    </source>
</evidence>
<evidence type="ECO:0000313" key="7">
    <source>
        <dbReference type="EMBL" id="KAK0703279.1"/>
    </source>
</evidence>
<dbReference type="InterPro" id="IPR003107">
    <property type="entry name" value="HAT"/>
</dbReference>
<evidence type="ECO:0000256" key="4">
    <source>
        <dbReference type="ARBA" id="ARBA00023187"/>
    </source>
</evidence>
<dbReference type="GO" id="GO:0000395">
    <property type="term" value="P:mRNA 5'-splice site recognition"/>
    <property type="evidence" value="ECO:0007669"/>
    <property type="project" value="TreeGrafter"/>
</dbReference>
<name>A0AA40DH38_9PEZI</name>
<dbReference type="Pfam" id="PF23241">
    <property type="entry name" value="HAT_PRP39_C"/>
    <property type="match status" value="1"/>
</dbReference>
<keyword evidence="5" id="KW-0539">Nucleus</keyword>
<accession>A0AA40DH38</accession>
<evidence type="ECO:0000256" key="5">
    <source>
        <dbReference type="ARBA" id="ARBA00023242"/>
    </source>
</evidence>
<evidence type="ECO:0008006" key="9">
    <source>
        <dbReference type="Google" id="ProtNLM"/>
    </source>
</evidence>
<dbReference type="Gene3D" id="1.25.40.10">
    <property type="entry name" value="Tetratricopeptide repeat domain"/>
    <property type="match status" value="2"/>
</dbReference>
<dbReference type="PANTHER" id="PTHR17204">
    <property type="entry name" value="PRE-MRNA PROCESSING PROTEIN PRP39-RELATED"/>
    <property type="match status" value="1"/>
</dbReference>
<protein>
    <recommendedName>
        <fullName evidence="9">Pre-mRNA-processing factor 39</fullName>
    </recommendedName>
</protein>
<proteinExistence type="inferred from homology"/>
<dbReference type="SMART" id="SM00386">
    <property type="entry name" value="HAT"/>
    <property type="match status" value="7"/>
</dbReference>
<keyword evidence="3" id="KW-0677">Repeat</keyword>
<dbReference type="GO" id="GO:0071004">
    <property type="term" value="C:U2-type prespliceosome"/>
    <property type="evidence" value="ECO:0007669"/>
    <property type="project" value="TreeGrafter"/>
</dbReference>
<dbReference type="SUPFAM" id="SSF48452">
    <property type="entry name" value="TPR-like"/>
    <property type="match status" value="1"/>
</dbReference>
<dbReference type="FunFam" id="1.25.40.10:FF:000451">
    <property type="entry name" value="mRNA splicing protein (Prp39), putative"/>
    <property type="match status" value="1"/>
</dbReference>
<organism evidence="7 8">
    <name type="scientific">Lasiosphaeria miniovina</name>
    <dbReference type="NCBI Taxonomy" id="1954250"/>
    <lineage>
        <taxon>Eukaryota</taxon>
        <taxon>Fungi</taxon>
        <taxon>Dikarya</taxon>
        <taxon>Ascomycota</taxon>
        <taxon>Pezizomycotina</taxon>
        <taxon>Sordariomycetes</taxon>
        <taxon>Sordariomycetidae</taxon>
        <taxon>Sordariales</taxon>
        <taxon>Lasiosphaeriaceae</taxon>
        <taxon>Lasiosphaeria</taxon>
    </lineage>
</organism>
<evidence type="ECO:0000256" key="6">
    <source>
        <dbReference type="ARBA" id="ARBA00038019"/>
    </source>
</evidence>
<keyword evidence="8" id="KW-1185">Reference proteome</keyword>
<dbReference type="InterPro" id="IPR011990">
    <property type="entry name" value="TPR-like_helical_dom_sf"/>
</dbReference>
<evidence type="ECO:0000256" key="1">
    <source>
        <dbReference type="ARBA" id="ARBA00004123"/>
    </source>
</evidence>
<evidence type="ECO:0000313" key="8">
    <source>
        <dbReference type="Proteomes" id="UP001172101"/>
    </source>
</evidence>
<dbReference type="PANTHER" id="PTHR17204:SF5">
    <property type="entry name" value="PRE-MRNA-PROCESSING FACTOR 39"/>
    <property type="match status" value="1"/>
</dbReference>